<dbReference type="AlphaFoldDB" id="A0A7S1A3A1"/>
<dbReference type="SUPFAM" id="SSF55120">
    <property type="entry name" value="Pseudouridine synthase"/>
    <property type="match status" value="1"/>
</dbReference>
<evidence type="ECO:0000259" key="3">
    <source>
        <dbReference type="SMART" id="SM00363"/>
    </source>
</evidence>
<dbReference type="GO" id="GO:0009982">
    <property type="term" value="F:pseudouridine synthase activity"/>
    <property type="evidence" value="ECO:0007669"/>
    <property type="project" value="InterPro"/>
</dbReference>
<feature type="domain" description="RNA-binding S4" evidence="3">
    <location>
        <begin position="27"/>
        <end position="87"/>
    </location>
</feature>
<dbReference type="InterPro" id="IPR020103">
    <property type="entry name" value="PsdUridine_synth_cat_dom_sf"/>
</dbReference>
<dbReference type="GO" id="GO:0001522">
    <property type="term" value="P:pseudouridine synthesis"/>
    <property type="evidence" value="ECO:0007669"/>
    <property type="project" value="InterPro"/>
</dbReference>
<dbReference type="EMBL" id="HBFQ01022273">
    <property type="protein sequence ID" value="CAD8841309.1"/>
    <property type="molecule type" value="Transcribed_RNA"/>
</dbReference>
<dbReference type="InterPro" id="IPR002942">
    <property type="entry name" value="S4_RNA-bd"/>
</dbReference>
<dbReference type="Pfam" id="PF01479">
    <property type="entry name" value="S4"/>
    <property type="match status" value="1"/>
</dbReference>
<dbReference type="GO" id="GO:0003723">
    <property type="term" value="F:RNA binding"/>
    <property type="evidence" value="ECO:0007669"/>
    <property type="project" value="UniProtKB-KW"/>
</dbReference>
<reference evidence="4" key="1">
    <citation type="submission" date="2021-01" db="EMBL/GenBank/DDBJ databases">
        <authorList>
            <person name="Corre E."/>
            <person name="Pelletier E."/>
            <person name="Niang G."/>
            <person name="Scheremetjew M."/>
            <person name="Finn R."/>
            <person name="Kale V."/>
            <person name="Holt S."/>
            <person name="Cochrane G."/>
            <person name="Meng A."/>
            <person name="Brown T."/>
            <person name="Cohen L."/>
        </authorList>
    </citation>
    <scope>NUCLEOTIDE SEQUENCE</scope>
</reference>
<protein>
    <recommendedName>
        <fullName evidence="3">RNA-binding S4 domain-containing protein</fullName>
    </recommendedName>
</protein>
<keyword evidence="2" id="KW-0694">RNA-binding</keyword>
<name>A0A7S1A3A1_NOCSC</name>
<dbReference type="InterPro" id="IPR042092">
    <property type="entry name" value="PsdUridine_s_RsuA/RluB/E/F_cat"/>
</dbReference>
<gene>
    <name evidence="4" type="ORF">NSCI0253_LOCUS15657</name>
</gene>
<dbReference type="PROSITE" id="PS50889">
    <property type="entry name" value="S4"/>
    <property type="match status" value="1"/>
</dbReference>
<dbReference type="InterPro" id="IPR020094">
    <property type="entry name" value="TruA/RsuA/RluB/E/F_N"/>
</dbReference>
<dbReference type="SUPFAM" id="SSF55174">
    <property type="entry name" value="Alpha-L RNA-binding motif"/>
    <property type="match status" value="1"/>
</dbReference>
<dbReference type="Gene3D" id="3.30.70.1560">
    <property type="entry name" value="Alpha-L RNA-binding motif"/>
    <property type="match status" value="1"/>
</dbReference>
<dbReference type="InterPro" id="IPR050343">
    <property type="entry name" value="RsuA_PseudoU_synthase"/>
</dbReference>
<dbReference type="SMART" id="SM00363">
    <property type="entry name" value="S4"/>
    <property type="match status" value="1"/>
</dbReference>
<accession>A0A7S1A3A1</accession>
<keyword evidence="1" id="KW-0413">Isomerase</keyword>
<dbReference type="Gene3D" id="3.10.290.10">
    <property type="entry name" value="RNA-binding S4 domain"/>
    <property type="match status" value="1"/>
</dbReference>
<dbReference type="InterPro" id="IPR036986">
    <property type="entry name" value="S4_RNA-bd_sf"/>
</dbReference>
<organism evidence="4">
    <name type="scientific">Noctiluca scintillans</name>
    <name type="common">Sea sparkle</name>
    <name type="synonym">Red tide dinoflagellate</name>
    <dbReference type="NCBI Taxonomy" id="2966"/>
    <lineage>
        <taxon>Eukaryota</taxon>
        <taxon>Sar</taxon>
        <taxon>Alveolata</taxon>
        <taxon>Dinophyceae</taxon>
        <taxon>Noctilucales</taxon>
        <taxon>Noctilucaceae</taxon>
        <taxon>Noctiluca</taxon>
    </lineage>
</organism>
<evidence type="ECO:0000313" key="4">
    <source>
        <dbReference type="EMBL" id="CAD8841309.1"/>
    </source>
</evidence>
<sequence length="282" mass="30098">MQVVLPSGVLRGTVALVPRASKGMSTERVTILCARLGLCSRGEAERFIRLGLVAVDGRPVREAGALVDSNAQVSLLERGKRIQAAKVTLMLHKPVHYASCRATGGQPLARRLLDPTNRCPACKSRCDPRRMSRLDVADVLDEAASGALVFSQDGRVATRISRDSTVEKEYVVQTLGGIVQSQLKALEEVLRAEAASHDEGMEPLGAPRPACGVGEVMESFVRQDADDRLGVTVRGLTTCAAVKQALVLAGLRSTSLVRVRIGNLRMDGLPAGVWTVVNAANI</sequence>
<evidence type="ECO:0000256" key="1">
    <source>
        <dbReference type="ARBA" id="ARBA00023235"/>
    </source>
</evidence>
<dbReference type="Gene3D" id="3.30.70.580">
    <property type="entry name" value="Pseudouridine synthase I, catalytic domain, N-terminal subdomain"/>
    <property type="match status" value="1"/>
</dbReference>
<dbReference type="CDD" id="cd00165">
    <property type="entry name" value="S4"/>
    <property type="match status" value="1"/>
</dbReference>
<evidence type="ECO:0000256" key="2">
    <source>
        <dbReference type="PROSITE-ProRule" id="PRU00182"/>
    </source>
</evidence>
<dbReference type="PANTHER" id="PTHR47683:SF2">
    <property type="entry name" value="RNA-BINDING S4 DOMAIN-CONTAINING PROTEIN"/>
    <property type="match status" value="1"/>
</dbReference>
<proteinExistence type="predicted"/>
<dbReference type="PANTHER" id="PTHR47683">
    <property type="entry name" value="PSEUDOURIDINE SYNTHASE FAMILY PROTEIN-RELATED"/>
    <property type="match status" value="1"/>
</dbReference>